<name>A0A481V9J2_9CAUD</name>
<sequence>MAEDSQADETSEETNNERVLVAARVPKEKKERIEAQLSYGDHIQDWVEDAIDRKLAAVEEAEEEGNPNLTAQTAD</sequence>
<evidence type="ECO:0000313" key="2">
    <source>
        <dbReference type="Proteomes" id="UP000294095"/>
    </source>
</evidence>
<evidence type="ECO:0000313" key="1">
    <source>
        <dbReference type="EMBL" id="QBI90075.1"/>
    </source>
</evidence>
<keyword evidence="2" id="KW-1185">Reference proteome</keyword>
<proteinExistence type="predicted"/>
<organism evidence="1 2">
    <name type="scientific">Halobacterium phage ChaoS9</name>
    <dbReference type="NCBI Taxonomy" id="2847105"/>
    <lineage>
        <taxon>Viruses</taxon>
        <taxon>Duplodnaviria</taxon>
        <taxon>Heunggongvirae</taxon>
        <taxon>Uroviricota</taxon>
        <taxon>Caudoviricetes</taxon>
        <taxon>Vertoviridae</taxon>
        <taxon>Chaovirus</taxon>
        <taxon>Chaovirus bigenum</taxon>
        <taxon>Chaovirus ChaoS9</taxon>
    </lineage>
</organism>
<dbReference type="EMBL" id="MK310226">
    <property type="protein sequence ID" value="QBI90075.1"/>
    <property type="molecule type" value="Genomic_DNA"/>
</dbReference>
<protein>
    <submittedName>
        <fullName evidence="1">Uncharacterized protein</fullName>
    </submittedName>
</protein>
<dbReference type="Proteomes" id="UP000294095">
    <property type="component" value="Segment"/>
</dbReference>
<gene>
    <name evidence="1" type="ORF">ChaoS9_350</name>
</gene>
<accession>A0A481V9J2</accession>
<reference evidence="2" key="1">
    <citation type="journal article" date="2019" name="Genes (Basel)">
        <title>Halobacterium salinarum virus ChaoS9, a Novel Halovirus Related to PhiH1 and PhiCh1.</title>
        <authorList>
            <person name="Dyall-Smith M."/>
            <person name="Palm P."/>
            <person name="Wanner G."/>
            <person name="Witte A."/>
            <person name="Oesterhelt D."/>
            <person name="Pfeiffer F."/>
        </authorList>
    </citation>
    <scope>NUCLEOTIDE SEQUENCE [LARGE SCALE GENOMIC DNA]</scope>
</reference>